<evidence type="ECO:0000256" key="5">
    <source>
        <dbReference type="ARBA" id="ARBA00022764"/>
    </source>
</evidence>
<dbReference type="PANTHER" id="PTHR30504:SF4">
    <property type="entry name" value="GLUCANS BIOSYNTHESIS PROTEIN G"/>
    <property type="match status" value="1"/>
</dbReference>
<dbReference type="InterPro" id="IPR014718">
    <property type="entry name" value="GH-type_carb-bd"/>
</dbReference>
<dbReference type="Gene3D" id="2.60.40.10">
    <property type="entry name" value="Immunoglobulins"/>
    <property type="match status" value="1"/>
</dbReference>
<evidence type="ECO:0000256" key="3">
    <source>
        <dbReference type="ARBA" id="ARBA00009284"/>
    </source>
</evidence>
<feature type="chain" id="PRO_5047460924" description="Glucans biosynthesis protein G" evidence="6">
    <location>
        <begin position="29"/>
        <end position="510"/>
    </location>
</feature>
<dbReference type="InterPro" id="IPR007444">
    <property type="entry name" value="Glucan_biosyn_MdoG_C"/>
</dbReference>
<evidence type="ECO:0000313" key="9">
    <source>
        <dbReference type="Proteomes" id="UP001595886"/>
    </source>
</evidence>
<evidence type="ECO:0000259" key="7">
    <source>
        <dbReference type="Pfam" id="PF04349"/>
    </source>
</evidence>
<dbReference type="InterPro" id="IPR013783">
    <property type="entry name" value="Ig-like_fold"/>
</dbReference>
<keyword evidence="6" id="KW-0732">Signal</keyword>
<evidence type="ECO:0000313" key="8">
    <source>
        <dbReference type="EMBL" id="MFC4821104.1"/>
    </source>
</evidence>
<keyword evidence="9" id="KW-1185">Reference proteome</keyword>
<feature type="signal peptide" evidence="6">
    <location>
        <begin position="1"/>
        <end position="28"/>
    </location>
</feature>
<comment type="subcellular location">
    <subcellularLocation>
        <location evidence="1">Periplasm</location>
    </subcellularLocation>
</comment>
<dbReference type="RefSeq" id="WP_380021388.1">
    <property type="nucleotide sequence ID" value="NZ_JBHSHD010000008.1"/>
</dbReference>
<name>A0ABV9R001_9GAMM</name>
<comment type="caution">
    <text evidence="8">The sequence shown here is derived from an EMBL/GenBank/DDBJ whole genome shotgun (WGS) entry which is preliminary data.</text>
</comment>
<dbReference type="EMBL" id="JBHSHD010000008">
    <property type="protein sequence ID" value="MFC4821104.1"/>
    <property type="molecule type" value="Genomic_DNA"/>
</dbReference>
<organism evidence="8 9">
    <name type="scientific">Dokdonella ginsengisoli</name>
    <dbReference type="NCBI Taxonomy" id="363846"/>
    <lineage>
        <taxon>Bacteria</taxon>
        <taxon>Pseudomonadati</taxon>
        <taxon>Pseudomonadota</taxon>
        <taxon>Gammaproteobacteria</taxon>
        <taxon>Lysobacterales</taxon>
        <taxon>Rhodanobacteraceae</taxon>
        <taxon>Dokdonella</taxon>
    </lineage>
</organism>
<dbReference type="Proteomes" id="UP001595886">
    <property type="component" value="Unassembled WGS sequence"/>
</dbReference>
<sequence length="510" mass="55903">MPSQSATSSLPRLLLGLGAACALQSAAAAGFGLKEVDALARQRAAAAFSDTAPDLPGALQRLDHDGYQAIVFRPEAALWRDAKPPLPFALEFFPQGWAFDRPVVLHEIARRGVRDLRLDPAQFDPGPARIDAAALQDLGYAGFRATTALNLPGSRDEFVSFLGASYFRAIGKGQLYGLSARGLAIDTAQASGEEFPRFVEFWIEQPKPDTGQLVAYGLLDSPRATGAYRFAIEPGVETVVEVQARIHLRERIDKLGLAPLTSMYFRGAHQRAAGGDDYRPEVHDSDGLSLRSANGEWIWRPLLNPKRLLVTSFAQTDPRGFGLMQRARRFERYEDLHTRYDLHPSAWVEPLGDWGEGRVELVMIPAPSETNDNVVAYWVPAAATAAGQTIELKYRVHWQKDAATQPPFARVVQTRRGARGAHPDDHSIGFVVDYAGPLAADARGEVEAVVDADANAQVLQHSLKPGADGDGWRLSLRLQRKDDAKPVELRAYLKQGDAVSETWSYALPPE</sequence>
<gene>
    <name evidence="8" type="ORF">ACFO6Q_12265</name>
</gene>
<accession>A0ABV9R001</accession>
<evidence type="ECO:0000256" key="1">
    <source>
        <dbReference type="ARBA" id="ARBA00004418"/>
    </source>
</evidence>
<protein>
    <recommendedName>
        <fullName evidence="4">Glucans biosynthesis protein G</fullName>
    </recommendedName>
</protein>
<proteinExistence type="inferred from homology"/>
<dbReference type="InterPro" id="IPR014438">
    <property type="entry name" value="Glucan_biosyn_MdoG/MdoD"/>
</dbReference>
<dbReference type="SUPFAM" id="SSF81296">
    <property type="entry name" value="E set domains"/>
    <property type="match status" value="1"/>
</dbReference>
<evidence type="ECO:0000256" key="6">
    <source>
        <dbReference type="SAM" id="SignalP"/>
    </source>
</evidence>
<comment type="similarity">
    <text evidence="3">Belongs to the OpgD/OpgG family.</text>
</comment>
<dbReference type="InterPro" id="IPR011013">
    <property type="entry name" value="Gal_mutarotase_sf_dom"/>
</dbReference>
<dbReference type="Gene3D" id="2.70.98.10">
    <property type="match status" value="1"/>
</dbReference>
<feature type="domain" description="Glucan biosynthesis periplasmic MdoG C-terminal" evidence="7">
    <location>
        <begin position="31"/>
        <end position="506"/>
    </location>
</feature>
<keyword evidence="5" id="KW-0574">Periplasm</keyword>
<dbReference type="Pfam" id="PF04349">
    <property type="entry name" value="MdoG"/>
    <property type="match status" value="1"/>
</dbReference>
<dbReference type="InterPro" id="IPR014756">
    <property type="entry name" value="Ig_E-set"/>
</dbReference>
<dbReference type="PIRSF" id="PIRSF006281">
    <property type="entry name" value="MdoG"/>
    <property type="match status" value="1"/>
</dbReference>
<dbReference type="SUPFAM" id="SSF74650">
    <property type="entry name" value="Galactose mutarotase-like"/>
    <property type="match status" value="1"/>
</dbReference>
<dbReference type="PANTHER" id="PTHR30504">
    <property type="entry name" value="GLUCANS BIOSYNTHESIS PROTEIN"/>
    <property type="match status" value="1"/>
</dbReference>
<reference evidence="9" key="1">
    <citation type="journal article" date="2019" name="Int. J. Syst. Evol. Microbiol.">
        <title>The Global Catalogue of Microorganisms (GCM) 10K type strain sequencing project: providing services to taxonomists for standard genome sequencing and annotation.</title>
        <authorList>
            <consortium name="The Broad Institute Genomics Platform"/>
            <consortium name="The Broad Institute Genome Sequencing Center for Infectious Disease"/>
            <person name="Wu L."/>
            <person name="Ma J."/>
        </authorList>
    </citation>
    <scope>NUCLEOTIDE SEQUENCE [LARGE SCALE GENOMIC DNA]</scope>
    <source>
        <strain evidence="9">CCUG 30340</strain>
    </source>
</reference>
<comment type="pathway">
    <text evidence="2">Glycan metabolism; osmoregulated periplasmic glucan (OPG) biosynthesis.</text>
</comment>
<evidence type="ECO:0000256" key="4">
    <source>
        <dbReference type="ARBA" id="ARBA00015376"/>
    </source>
</evidence>
<evidence type="ECO:0000256" key="2">
    <source>
        <dbReference type="ARBA" id="ARBA00005001"/>
    </source>
</evidence>